<organism evidence="1">
    <name type="scientific">Ixodes ricinus</name>
    <name type="common">Common tick</name>
    <name type="synonym">Acarus ricinus</name>
    <dbReference type="NCBI Taxonomy" id="34613"/>
    <lineage>
        <taxon>Eukaryota</taxon>
        <taxon>Metazoa</taxon>
        <taxon>Ecdysozoa</taxon>
        <taxon>Arthropoda</taxon>
        <taxon>Chelicerata</taxon>
        <taxon>Arachnida</taxon>
        <taxon>Acari</taxon>
        <taxon>Parasitiformes</taxon>
        <taxon>Ixodida</taxon>
        <taxon>Ixodoidea</taxon>
        <taxon>Ixodidae</taxon>
        <taxon>Ixodinae</taxon>
        <taxon>Ixodes</taxon>
    </lineage>
</organism>
<reference evidence="1" key="1">
    <citation type="submission" date="2019-12" db="EMBL/GenBank/DDBJ databases">
        <title>An insight into the sialome of adult female Ixodes ricinus ticks feeding for 6 days.</title>
        <authorList>
            <person name="Perner J."/>
            <person name="Ribeiro J.M.C."/>
        </authorList>
    </citation>
    <scope>NUCLEOTIDE SEQUENCE</scope>
    <source>
        <strain evidence="1">Semi-engorged</strain>
        <tissue evidence="1">Salivary glands</tissue>
    </source>
</reference>
<evidence type="ECO:0000313" key="1">
    <source>
        <dbReference type="EMBL" id="MXU85259.1"/>
    </source>
</evidence>
<accession>A0A6B0TYH9</accession>
<dbReference type="AlphaFoldDB" id="A0A6B0TYH9"/>
<proteinExistence type="predicted"/>
<protein>
    <submittedName>
        <fullName evidence="1">Putative secreted protein</fullName>
    </submittedName>
</protein>
<name>A0A6B0TYH9_IXORI</name>
<sequence length="85" mass="9547">MKLFAPLILCISTKKKLLAALTSSKPRTKDFTYRTLSPPRVAFVGGGGFRVVRLKYDALVFSYSLRARWLARTLRDVEAAKKVDA</sequence>
<dbReference type="EMBL" id="GIFC01003176">
    <property type="protein sequence ID" value="MXU85259.1"/>
    <property type="molecule type" value="Transcribed_RNA"/>
</dbReference>